<comment type="caution">
    <text evidence="3">The sequence shown here is derived from an EMBL/GenBank/DDBJ whole genome shotgun (WGS) entry which is preliminary data.</text>
</comment>
<evidence type="ECO:0000313" key="4">
    <source>
        <dbReference type="Proteomes" id="UP000722791"/>
    </source>
</evidence>
<reference evidence="3" key="1">
    <citation type="journal article" date="2021" name="Proc. Natl. Acad. Sci. U.S.A.">
        <title>Three genomes in the algal genus Volvox reveal the fate of a haploid sex-determining region after a transition to homothallism.</title>
        <authorList>
            <person name="Yamamoto K."/>
            <person name="Hamaji T."/>
            <person name="Kawai-Toyooka H."/>
            <person name="Matsuzaki R."/>
            <person name="Takahashi F."/>
            <person name="Nishimura Y."/>
            <person name="Kawachi M."/>
            <person name="Noguchi H."/>
            <person name="Minakuchi Y."/>
            <person name="Umen J.G."/>
            <person name="Toyoda A."/>
            <person name="Nozaki H."/>
        </authorList>
    </citation>
    <scope>NUCLEOTIDE SEQUENCE</scope>
    <source>
        <strain evidence="3">NIES-3785</strain>
        <strain evidence="2">NIES-3786</strain>
    </source>
</reference>
<feature type="region of interest" description="Disordered" evidence="1">
    <location>
        <begin position="78"/>
        <end position="112"/>
    </location>
</feature>
<accession>A0A8J4GI43</accession>
<feature type="compositionally biased region" description="Basic and acidic residues" evidence="1">
    <location>
        <begin position="101"/>
        <end position="112"/>
    </location>
</feature>
<dbReference type="OrthoDB" id="533530at2759"/>
<evidence type="ECO:0000313" key="5">
    <source>
        <dbReference type="Proteomes" id="UP000747110"/>
    </source>
</evidence>
<gene>
    <name evidence="2" type="ORF">Vretifemale_20246</name>
    <name evidence="3" type="ORF">Vretimale_11746</name>
</gene>
<name>A0A8J4GI43_9CHLO</name>
<dbReference type="Proteomes" id="UP000722791">
    <property type="component" value="Unassembled WGS sequence"/>
</dbReference>
<dbReference type="AlphaFoldDB" id="A0A8J4GI43"/>
<protein>
    <submittedName>
        <fullName evidence="3">Uncharacterized protein</fullName>
    </submittedName>
</protein>
<organism evidence="3 4">
    <name type="scientific">Volvox reticuliferus</name>
    <dbReference type="NCBI Taxonomy" id="1737510"/>
    <lineage>
        <taxon>Eukaryota</taxon>
        <taxon>Viridiplantae</taxon>
        <taxon>Chlorophyta</taxon>
        <taxon>core chlorophytes</taxon>
        <taxon>Chlorophyceae</taxon>
        <taxon>CS clade</taxon>
        <taxon>Chlamydomonadales</taxon>
        <taxon>Volvocaceae</taxon>
        <taxon>Volvox</taxon>
    </lineage>
</organism>
<dbReference type="EMBL" id="BNCP01000082">
    <property type="protein sequence ID" value="GIL92744.1"/>
    <property type="molecule type" value="Genomic_DNA"/>
</dbReference>
<keyword evidence="5" id="KW-1185">Reference proteome</keyword>
<proteinExistence type="predicted"/>
<evidence type="ECO:0000313" key="3">
    <source>
        <dbReference type="EMBL" id="GIM07674.1"/>
    </source>
</evidence>
<feature type="region of interest" description="Disordered" evidence="1">
    <location>
        <begin position="1"/>
        <end position="20"/>
    </location>
</feature>
<evidence type="ECO:0000256" key="1">
    <source>
        <dbReference type="SAM" id="MobiDB-lite"/>
    </source>
</evidence>
<dbReference type="Proteomes" id="UP000747110">
    <property type="component" value="Unassembled WGS sequence"/>
</dbReference>
<dbReference type="EMBL" id="BNCQ01000024">
    <property type="protein sequence ID" value="GIM07674.1"/>
    <property type="molecule type" value="Genomic_DNA"/>
</dbReference>
<evidence type="ECO:0000313" key="2">
    <source>
        <dbReference type="EMBL" id="GIL92744.1"/>
    </source>
</evidence>
<sequence>MPLMDERAQEDAEAACPSDSVEEVDFIPSKIFQGAREGYVFKTDDAGLGYYKDIPLSRRLQASAEAQKAKPIVVKPNNSLLKSLQKRGPALPTPSGVSKKAKTDDNKDAPRYLKEMERYKKMSCASDTKHDRPLVK</sequence>
<feature type="compositionally biased region" description="Basic and acidic residues" evidence="1">
    <location>
        <begin position="1"/>
        <end position="10"/>
    </location>
</feature>